<accession>A0A4V1Q1P9</accession>
<sequence length="213" mass="23647">MAYIHASPTLFNAGLPSGQLSSCFLLRLGESRQDWFRGLEDISILASAGGGIGLDVNRLAGVGAEVDDGPSPGVPSILALLDKAVSLLSQRGRRPAAMTVYMEPWHRDILSVLDLKRVHCDPSRRTDSLFYALWIPDLFMERVEQDGEWTLFDPSVVDGLAGLYGERFSDVYRRYEDMGMGTVVRARDVWTSIIRSQIETGGPFMMYKDAVNK</sequence>
<keyword evidence="4" id="KW-1185">Reference proteome</keyword>
<comment type="similarity">
    <text evidence="1">Belongs to the ribonucleoside diphosphate reductase large chain family.</text>
</comment>
<proteinExistence type="inferred from homology"/>
<dbReference type="Gene3D" id="3.20.70.20">
    <property type="match status" value="1"/>
</dbReference>
<evidence type="ECO:0000256" key="1">
    <source>
        <dbReference type="ARBA" id="ARBA00010406"/>
    </source>
</evidence>
<dbReference type="SUPFAM" id="SSF51998">
    <property type="entry name" value="PFL-like glycyl radical enzymes"/>
    <property type="match status" value="1"/>
</dbReference>
<dbReference type="OrthoDB" id="3000483at2759"/>
<dbReference type="EMBL" id="SDEE01001276">
    <property type="protein sequence ID" value="RXW12348.1"/>
    <property type="molecule type" value="Genomic_DNA"/>
</dbReference>
<dbReference type="PANTHER" id="PTHR11573:SF6">
    <property type="entry name" value="RIBONUCLEOSIDE-DIPHOSPHATE REDUCTASE LARGE SUBUNIT"/>
    <property type="match status" value="1"/>
</dbReference>
<protein>
    <recommendedName>
        <fullName evidence="2">Ribonucleotide reductase large subunit C-terminal domain-containing protein</fullName>
    </recommendedName>
</protein>
<dbReference type="GO" id="GO:0005524">
    <property type="term" value="F:ATP binding"/>
    <property type="evidence" value="ECO:0007669"/>
    <property type="project" value="TreeGrafter"/>
</dbReference>
<dbReference type="GO" id="GO:0004748">
    <property type="term" value="F:ribonucleoside-diphosphate reductase activity, thioredoxin disulfide as acceptor"/>
    <property type="evidence" value="ECO:0007669"/>
    <property type="project" value="TreeGrafter"/>
</dbReference>
<evidence type="ECO:0000313" key="3">
    <source>
        <dbReference type="EMBL" id="RXW12348.1"/>
    </source>
</evidence>
<comment type="caution">
    <text evidence="3">The sequence shown here is derived from an EMBL/GenBank/DDBJ whole genome shotgun (WGS) entry which is preliminary data.</text>
</comment>
<dbReference type="AlphaFoldDB" id="A0A4V1Q1P9"/>
<evidence type="ECO:0000259" key="2">
    <source>
        <dbReference type="Pfam" id="PF02867"/>
    </source>
</evidence>
<name>A0A4V1Q1P9_9AGAR</name>
<dbReference type="Pfam" id="PF02867">
    <property type="entry name" value="Ribonuc_red_lgC"/>
    <property type="match status" value="1"/>
</dbReference>
<dbReference type="InterPro" id="IPR000788">
    <property type="entry name" value="RNR_lg_C"/>
</dbReference>
<feature type="domain" description="Ribonucleotide reductase large subunit C-terminal" evidence="2">
    <location>
        <begin position="21"/>
        <end position="213"/>
    </location>
</feature>
<dbReference type="Proteomes" id="UP000290288">
    <property type="component" value="Unassembled WGS sequence"/>
</dbReference>
<dbReference type="InterPro" id="IPR039718">
    <property type="entry name" value="Rrm1"/>
</dbReference>
<reference evidence="3 4" key="1">
    <citation type="submission" date="2019-01" db="EMBL/GenBank/DDBJ databases">
        <title>Draft genome sequence of Psathyrella aberdarensis IHI B618.</title>
        <authorList>
            <person name="Buettner E."/>
            <person name="Kellner H."/>
        </authorList>
    </citation>
    <scope>NUCLEOTIDE SEQUENCE [LARGE SCALE GENOMIC DNA]</scope>
    <source>
        <strain evidence="3 4">IHI B618</strain>
    </source>
</reference>
<dbReference type="GO" id="GO:0005971">
    <property type="term" value="C:ribonucleoside-diphosphate reductase complex"/>
    <property type="evidence" value="ECO:0007669"/>
    <property type="project" value="TreeGrafter"/>
</dbReference>
<dbReference type="GO" id="GO:0009263">
    <property type="term" value="P:deoxyribonucleotide biosynthetic process"/>
    <property type="evidence" value="ECO:0007669"/>
    <property type="project" value="TreeGrafter"/>
</dbReference>
<gene>
    <name evidence="3" type="ORF">EST38_g13506</name>
</gene>
<dbReference type="PANTHER" id="PTHR11573">
    <property type="entry name" value="RIBONUCLEOSIDE-DIPHOSPHATE REDUCTASE LARGE CHAIN"/>
    <property type="match status" value="1"/>
</dbReference>
<organism evidence="3 4">
    <name type="scientific">Candolleomyces aberdarensis</name>
    <dbReference type="NCBI Taxonomy" id="2316362"/>
    <lineage>
        <taxon>Eukaryota</taxon>
        <taxon>Fungi</taxon>
        <taxon>Dikarya</taxon>
        <taxon>Basidiomycota</taxon>
        <taxon>Agaricomycotina</taxon>
        <taxon>Agaricomycetes</taxon>
        <taxon>Agaricomycetidae</taxon>
        <taxon>Agaricales</taxon>
        <taxon>Agaricineae</taxon>
        <taxon>Psathyrellaceae</taxon>
        <taxon>Candolleomyces</taxon>
    </lineage>
</organism>
<evidence type="ECO:0000313" key="4">
    <source>
        <dbReference type="Proteomes" id="UP000290288"/>
    </source>
</evidence>
<dbReference type="STRING" id="2316362.A0A4V1Q1P9"/>